<feature type="active site" description="Charge relay system" evidence="5">
    <location>
        <position position="151"/>
    </location>
</feature>
<proteinExistence type="inferred from homology"/>
<dbReference type="InterPro" id="IPR050131">
    <property type="entry name" value="Peptidase_S8_subtilisin-like"/>
</dbReference>
<dbReference type="Pfam" id="PF05922">
    <property type="entry name" value="Inhibitor_I9"/>
    <property type="match status" value="1"/>
</dbReference>
<keyword evidence="9" id="KW-1185">Reference proteome</keyword>
<dbReference type="STRING" id="1179773.BN6_02010"/>
<dbReference type="eggNOG" id="COG1404">
    <property type="taxonomic scope" value="Bacteria"/>
</dbReference>
<gene>
    <name evidence="8" type="ordered locus">BN6_02010</name>
</gene>
<dbReference type="Gene3D" id="3.30.70.80">
    <property type="entry name" value="Peptidase S8 propeptide/proteinase inhibitor I9"/>
    <property type="match status" value="1"/>
</dbReference>
<dbReference type="Gene3D" id="2.90.10.10">
    <property type="entry name" value="Bulb-type lectin domain"/>
    <property type="match status" value="2"/>
</dbReference>
<dbReference type="InterPro" id="IPR036426">
    <property type="entry name" value="Bulb-type_lectin_dom_sf"/>
</dbReference>
<dbReference type="PROSITE" id="PS50927">
    <property type="entry name" value="BULB_LECTIN"/>
    <property type="match status" value="1"/>
</dbReference>
<dbReference type="InterPro" id="IPR015500">
    <property type="entry name" value="Peptidase_S8_subtilisin-rel"/>
</dbReference>
<dbReference type="InterPro" id="IPR023828">
    <property type="entry name" value="Peptidase_S8_Ser-AS"/>
</dbReference>
<dbReference type="PROSITE" id="PS00136">
    <property type="entry name" value="SUBTILASE_ASP"/>
    <property type="match status" value="1"/>
</dbReference>
<sequence length="505" mass="52320">MGEFGAPWRRLAGVGIATAAVVALSVVPASAQGGTISGADSADAVADNYIVVLKDRAGIEAASTREGVEVTRRYEKVVDGFSATMTAEVARSLAADPSVASVVQDQVVRKYDVQPTPPSWGLDRLDQRSRPLDSQYAYQNDGGGAHVYVLDTGIRTSHVQFGGRATFDHNSIDTNNTDCHGHGTHVAGTVGGKDVGVAKGVRLHAVKVLNCAGSGTLASVIGGLDWVVANKVSPAVVNMSLGGAANELLDTAVNKTIAAGVTVVVAAGNGNADACNDSPARVPNAITVAASDRNDAQAGFSNFGACVDLYAPGVEIVSASIDDDDDLVDADGTSMASPHVAGVAALYLKSQPGATPAAVRDAVIAAGTGNKITNATPGTANVLLHSGVVQTAPTRPDWLIHGEELLRGQSRTSADGEYLLVLQNDGNLVLYNRAGVAQWSTDTWGTDASRLYLQYDGNLVLYSDAGAVKWSTRTPGSAADRLAVQEDGNVVLYGPTYQVFWHRKQ</sequence>
<evidence type="ECO:0000313" key="9">
    <source>
        <dbReference type="Proteomes" id="UP000006281"/>
    </source>
</evidence>
<evidence type="ECO:0000256" key="2">
    <source>
        <dbReference type="ARBA" id="ARBA00022670"/>
    </source>
</evidence>
<dbReference type="OrthoDB" id="9798386at2"/>
<comment type="similarity">
    <text evidence="1 5 6">Belongs to the peptidase S8 family.</text>
</comment>
<dbReference type="GO" id="GO:0006508">
    <property type="term" value="P:proteolysis"/>
    <property type="evidence" value="ECO:0007669"/>
    <property type="project" value="UniProtKB-KW"/>
</dbReference>
<evidence type="ECO:0000256" key="6">
    <source>
        <dbReference type="RuleBase" id="RU003355"/>
    </source>
</evidence>
<dbReference type="Pfam" id="PF00082">
    <property type="entry name" value="Peptidase_S8"/>
    <property type="match status" value="1"/>
</dbReference>
<evidence type="ECO:0000256" key="1">
    <source>
        <dbReference type="ARBA" id="ARBA00011073"/>
    </source>
</evidence>
<dbReference type="Gene3D" id="3.40.50.200">
    <property type="entry name" value="Peptidase S8/S53 domain"/>
    <property type="match status" value="1"/>
</dbReference>
<dbReference type="AlphaFoldDB" id="K0JRW0"/>
<organism evidence="8 9">
    <name type="scientific">Saccharothrix espanaensis (strain ATCC 51144 / DSM 44229 / JCM 9112 / NBRC 15066 / NRRL 15764)</name>
    <dbReference type="NCBI Taxonomy" id="1179773"/>
    <lineage>
        <taxon>Bacteria</taxon>
        <taxon>Bacillati</taxon>
        <taxon>Actinomycetota</taxon>
        <taxon>Actinomycetes</taxon>
        <taxon>Pseudonocardiales</taxon>
        <taxon>Pseudonocardiaceae</taxon>
        <taxon>Saccharothrix</taxon>
    </lineage>
</organism>
<evidence type="ECO:0000256" key="5">
    <source>
        <dbReference type="PROSITE-ProRule" id="PRU01240"/>
    </source>
</evidence>
<dbReference type="EMBL" id="HE804045">
    <property type="protein sequence ID" value="CCH27534.1"/>
    <property type="molecule type" value="Genomic_DNA"/>
</dbReference>
<accession>K0JRW0</accession>
<dbReference type="SUPFAM" id="SSF52743">
    <property type="entry name" value="Subtilisin-like"/>
    <property type="match status" value="1"/>
</dbReference>
<keyword evidence="4 5" id="KW-0720">Serine protease</keyword>
<protein>
    <submittedName>
        <fullName evidence="8">Aqualysin-1 like protein</fullName>
        <ecNumber evidence="8">3.4.21.-</ecNumber>
    </submittedName>
</protein>
<evidence type="ECO:0000256" key="3">
    <source>
        <dbReference type="ARBA" id="ARBA00022801"/>
    </source>
</evidence>
<reference evidence="8 9" key="1">
    <citation type="journal article" date="2012" name="BMC Genomics">
        <title>Complete genome sequence of Saccharothrix espanaensis DSM 44229T and comparison to the other completely sequenced Pseudonocardiaceae.</title>
        <authorList>
            <person name="Strobel T."/>
            <person name="Al-Dilaimi A."/>
            <person name="Blom J."/>
            <person name="Gessner A."/>
            <person name="Kalinowski J."/>
            <person name="Luzhetska M."/>
            <person name="Puhler A."/>
            <person name="Szczepanowski R."/>
            <person name="Bechthold A."/>
            <person name="Ruckert C."/>
        </authorList>
    </citation>
    <scope>NUCLEOTIDE SEQUENCE [LARGE SCALE GENOMIC DNA]</scope>
    <source>
        <strain evidence="9">ATCC 51144 / DSM 44229 / JCM 9112 / NBRC 15066 / NRRL 15764</strain>
    </source>
</reference>
<dbReference type="PROSITE" id="PS51892">
    <property type="entry name" value="SUBTILASE"/>
    <property type="match status" value="1"/>
</dbReference>
<feature type="active site" description="Charge relay system" evidence="5">
    <location>
        <position position="334"/>
    </location>
</feature>
<dbReference type="InterPro" id="IPR023827">
    <property type="entry name" value="Peptidase_S8_Asp-AS"/>
</dbReference>
<dbReference type="PROSITE" id="PS00138">
    <property type="entry name" value="SUBTILASE_SER"/>
    <property type="match status" value="1"/>
</dbReference>
<dbReference type="GO" id="GO:0004252">
    <property type="term" value="F:serine-type endopeptidase activity"/>
    <property type="evidence" value="ECO:0007669"/>
    <property type="project" value="UniProtKB-UniRule"/>
</dbReference>
<dbReference type="SMART" id="SM00108">
    <property type="entry name" value="B_lectin"/>
    <property type="match status" value="1"/>
</dbReference>
<dbReference type="GO" id="GO:0005615">
    <property type="term" value="C:extracellular space"/>
    <property type="evidence" value="ECO:0007669"/>
    <property type="project" value="TreeGrafter"/>
</dbReference>
<dbReference type="SUPFAM" id="SSF54897">
    <property type="entry name" value="Protease propeptides/inhibitors"/>
    <property type="match status" value="1"/>
</dbReference>
<dbReference type="InterPro" id="IPR034193">
    <property type="entry name" value="PCSK9_ProteinaseK-like"/>
</dbReference>
<keyword evidence="3 5" id="KW-0378">Hydrolase</keyword>
<name>K0JRW0_SACES</name>
<dbReference type="KEGG" id="sesp:BN6_02010"/>
<dbReference type="FunFam" id="3.40.50.200:FF:000014">
    <property type="entry name" value="Proteinase K"/>
    <property type="match status" value="1"/>
</dbReference>
<dbReference type="PROSITE" id="PS00137">
    <property type="entry name" value="SUBTILASE_HIS"/>
    <property type="match status" value="1"/>
</dbReference>
<dbReference type="PANTHER" id="PTHR43806">
    <property type="entry name" value="PEPTIDASE S8"/>
    <property type="match status" value="1"/>
</dbReference>
<dbReference type="PANTHER" id="PTHR43806:SF11">
    <property type="entry name" value="CEREVISIN-RELATED"/>
    <property type="match status" value="1"/>
</dbReference>
<dbReference type="CDD" id="cd04077">
    <property type="entry name" value="Peptidases_S8_PCSK9_ProteinaseK_like"/>
    <property type="match status" value="1"/>
</dbReference>
<dbReference type="PATRIC" id="fig|1179773.3.peg.205"/>
<dbReference type="EC" id="3.4.21.-" evidence="8"/>
<feature type="active site" description="Charge relay system" evidence="5">
    <location>
        <position position="182"/>
    </location>
</feature>
<evidence type="ECO:0000313" key="8">
    <source>
        <dbReference type="EMBL" id="CCH27534.1"/>
    </source>
</evidence>
<dbReference type="InterPro" id="IPR037045">
    <property type="entry name" value="S8pro/Inhibitor_I9_sf"/>
</dbReference>
<dbReference type="HOGENOM" id="CLU_011263_1_7_11"/>
<dbReference type="BioCyc" id="SESP1179773:BN6_RS00995-MONOMER"/>
<evidence type="ECO:0000259" key="7">
    <source>
        <dbReference type="PROSITE" id="PS50927"/>
    </source>
</evidence>
<feature type="domain" description="Bulb-type lectin" evidence="7">
    <location>
        <begin position="396"/>
        <end position="505"/>
    </location>
</feature>
<dbReference type="InterPro" id="IPR000209">
    <property type="entry name" value="Peptidase_S8/S53_dom"/>
</dbReference>
<dbReference type="PRINTS" id="PR00723">
    <property type="entry name" value="SUBTILISIN"/>
</dbReference>
<evidence type="ECO:0000256" key="4">
    <source>
        <dbReference type="ARBA" id="ARBA00022825"/>
    </source>
</evidence>
<dbReference type="SUPFAM" id="SSF51110">
    <property type="entry name" value="alpha-D-mannose-specific plant lectins"/>
    <property type="match status" value="1"/>
</dbReference>
<dbReference type="Proteomes" id="UP000006281">
    <property type="component" value="Chromosome"/>
</dbReference>
<dbReference type="InterPro" id="IPR010259">
    <property type="entry name" value="S8pro/Inhibitor_I9"/>
</dbReference>
<dbReference type="InterPro" id="IPR036852">
    <property type="entry name" value="Peptidase_S8/S53_dom_sf"/>
</dbReference>
<dbReference type="InterPro" id="IPR022398">
    <property type="entry name" value="Peptidase_S8_His-AS"/>
</dbReference>
<dbReference type="InterPro" id="IPR001480">
    <property type="entry name" value="Bulb-type_lectin_dom"/>
</dbReference>
<keyword evidence="2 5" id="KW-0645">Protease</keyword>